<dbReference type="Pfam" id="PF13521">
    <property type="entry name" value="AAA_28"/>
    <property type="match status" value="1"/>
</dbReference>
<comment type="caution">
    <text evidence="2">The sequence shown here is derived from an EMBL/GenBank/DDBJ whole genome shotgun (WGS) entry which is preliminary data.</text>
</comment>
<name>A0A941F1G0_9BACT</name>
<evidence type="ECO:0000313" key="2">
    <source>
        <dbReference type="EMBL" id="MBR8534639.1"/>
    </source>
</evidence>
<reference evidence="2" key="1">
    <citation type="journal article" date="2018" name="Int. J. Syst. Evol. Microbiol.">
        <title>Carboxylicivirga sediminis sp. nov., isolated from coastal sediment.</title>
        <authorList>
            <person name="Wang F.Q."/>
            <person name="Ren L.H."/>
            <person name="Zou R.J."/>
            <person name="Sun Y.Z."/>
            <person name="Liu X.J."/>
            <person name="Jiang F."/>
            <person name="Liu L.J."/>
        </authorList>
    </citation>
    <scope>NUCLEOTIDE SEQUENCE</scope>
    <source>
        <strain evidence="2">JR1</strain>
    </source>
</reference>
<dbReference type="RefSeq" id="WP_212188538.1">
    <property type="nucleotide sequence ID" value="NZ_JAGTAR010000003.1"/>
</dbReference>
<protein>
    <submittedName>
        <fullName evidence="2">ATP-binding protein</fullName>
    </submittedName>
</protein>
<dbReference type="PANTHER" id="PTHR37512">
    <property type="entry name" value="TRIFUNCTIONAL NAD BIOSYNTHESIS/REGULATOR PROTEIN NADR"/>
    <property type="match status" value="1"/>
</dbReference>
<accession>A0A941F1G0</accession>
<dbReference type="Gene3D" id="3.40.50.300">
    <property type="entry name" value="P-loop containing nucleotide triphosphate hydrolases"/>
    <property type="match status" value="1"/>
</dbReference>
<keyword evidence="2" id="KW-0547">Nucleotide-binding</keyword>
<dbReference type="InterPro" id="IPR052735">
    <property type="entry name" value="NAD_biosynth-regulator"/>
</dbReference>
<dbReference type="InterPro" id="IPR027417">
    <property type="entry name" value="P-loop_NTPase"/>
</dbReference>
<gene>
    <name evidence="2" type="ORF">KDU71_03635</name>
</gene>
<feature type="domain" description="NadR/Ttd14 AAA" evidence="1">
    <location>
        <begin position="9"/>
        <end position="162"/>
    </location>
</feature>
<organism evidence="2 3">
    <name type="scientific">Carboxylicivirga sediminis</name>
    <dbReference type="NCBI Taxonomy" id="2006564"/>
    <lineage>
        <taxon>Bacteria</taxon>
        <taxon>Pseudomonadati</taxon>
        <taxon>Bacteroidota</taxon>
        <taxon>Bacteroidia</taxon>
        <taxon>Marinilabiliales</taxon>
        <taxon>Marinilabiliaceae</taxon>
        <taxon>Carboxylicivirga</taxon>
    </lineage>
</organism>
<reference evidence="2" key="2">
    <citation type="submission" date="2021-04" db="EMBL/GenBank/DDBJ databases">
        <authorList>
            <person name="Zhang T."/>
            <person name="Zhang Y."/>
            <person name="Lu D."/>
            <person name="Zuo D."/>
            <person name="Du Z."/>
        </authorList>
    </citation>
    <scope>NUCLEOTIDE SEQUENCE</scope>
    <source>
        <strain evidence="2">JR1</strain>
    </source>
</reference>
<dbReference type="AlphaFoldDB" id="A0A941F1G0"/>
<evidence type="ECO:0000313" key="3">
    <source>
        <dbReference type="Proteomes" id="UP000679220"/>
    </source>
</evidence>
<sequence>MQLKRPVTVVFTGPESTAKSSISKQLSDIYGGQWVPEYAREYVEGLNRPYTYQDVEKIAIHQKDSYERVLGLGQSLVVFDTFLIITKVWFAEVYNSVPEWLEELIGSVSIDLHLLCYPDIEWIDDGIRENESKRLYLFERYRSELENYNFVYEVIKGNGESRIEQAKYHINQLLNSKQ</sequence>
<dbReference type="PANTHER" id="PTHR37512:SF1">
    <property type="entry name" value="NADR_TTD14 AAA DOMAIN-CONTAINING PROTEIN"/>
    <property type="match status" value="1"/>
</dbReference>
<keyword evidence="2" id="KW-0067">ATP-binding</keyword>
<dbReference type="Proteomes" id="UP000679220">
    <property type="component" value="Unassembled WGS sequence"/>
</dbReference>
<dbReference type="InterPro" id="IPR038727">
    <property type="entry name" value="NadR/Ttd14_AAA_dom"/>
</dbReference>
<proteinExistence type="predicted"/>
<evidence type="ECO:0000259" key="1">
    <source>
        <dbReference type="Pfam" id="PF13521"/>
    </source>
</evidence>
<dbReference type="EMBL" id="JAGTAR010000003">
    <property type="protein sequence ID" value="MBR8534639.1"/>
    <property type="molecule type" value="Genomic_DNA"/>
</dbReference>
<keyword evidence="3" id="KW-1185">Reference proteome</keyword>
<dbReference type="SUPFAM" id="SSF52540">
    <property type="entry name" value="P-loop containing nucleoside triphosphate hydrolases"/>
    <property type="match status" value="1"/>
</dbReference>
<dbReference type="GO" id="GO:0005524">
    <property type="term" value="F:ATP binding"/>
    <property type="evidence" value="ECO:0007669"/>
    <property type="project" value="UniProtKB-KW"/>
</dbReference>